<dbReference type="RefSeq" id="XP_007417941.1">
    <property type="nucleotide sequence ID" value="XM_007417879.1"/>
</dbReference>
<evidence type="ECO:0000313" key="2">
    <source>
        <dbReference type="EMBL" id="EGF97113.1"/>
    </source>
</evidence>
<dbReference type="GeneID" id="18934701"/>
<protein>
    <submittedName>
        <fullName evidence="3">Secreted protein</fullName>
    </submittedName>
</protein>
<dbReference type="VEuPathDB" id="FungiDB:MELLADRAFT_95419"/>
<gene>
    <name evidence="2" type="ORF">MELLADRAFT_87935</name>
    <name evidence="3" type="ORF">MELLADRAFT_95419</name>
</gene>
<dbReference type="GeneID" id="18937233"/>
<dbReference type="Proteomes" id="UP000001072">
    <property type="component" value="Unassembled WGS sequence"/>
</dbReference>
<dbReference type="KEGG" id="mlr:MELLADRAFT_95419"/>
<feature type="chain" id="PRO_5007656860" evidence="1">
    <location>
        <begin position="19"/>
        <end position="74"/>
    </location>
</feature>
<dbReference type="EMBL" id="GL883324">
    <property type="protein sequence ID" value="EGF97113.1"/>
    <property type="molecule type" value="Genomic_DNA"/>
</dbReference>
<accession>F4S988</accession>
<dbReference type="EMBL" id="GL883169">
    <property type="protein sequence ID" value="EGF98807.1"/>
    <property type="molecule type" value="Genomic_DNA"/>
</dbReference>
<proteinExistence type="predicted"/>
<dbReference type="AlphaFoldDB" id="F4S988"/>
<reference evidence="3" key="2">
    <citation type="submission" date="2011-04" db="EMBL/GenBank/DDBJ databases">
        <title>Obligate Biotrophy Features Unraveled by the Genomic Analysis of the Rust Fungi, Melampsora larici-populina and Puccinia graminis f. sp. tritici.</title>
        <authorList>
            <consortium name="US DOE Joint Genome Institute (JGI-PGF)"/>
            <person name="Duplessis S."/>
            <person name="Cuomo C."/>
            <person name="Lin Y.-C."/>
            <person name="Aerts A."/>
            <person name="Tisserant E."/>
            <person name="Veneault-Fourrey C."/>
            <person name="Joly D."/>
            <person name="Hacquard S."/>
            <person name="Amselem J."/>
            <person name="Cantarel B."/>
            <person name="Readman C."/>
            <person name="Coutinho P."/>
            <person name="Feau N."/>
            <person name="Field M."/>
            <person name="Frey P."/>
            <person name="Gelhaye E."/>
            <person name="Goldberg J."/>
            <person name="Grabherr M."/>
            <person name="Kodira C."/>
            <person name="Kohler A."/>
            <person name="Kues U."/>
            <person name="Lindquist E."/>
            <person name="Lucas S."/>
            <person name="Mago R."/>
            <person name="Mauceli E."/>
            <person name="Morin E."/>
            <person name="Murat C."/>
            <person name="Pangilinan J."/>
            <person name="Park R."/>
            <person name="Pearson M."/>
            <person name="Quesneville H."/>
            <person name="Rouhier N."/>
            <person name="Sakthikumar S."/>
            <person name="Salamov A."/>
            <person name="Schmutz J."/>
            <person name="Selles B."/>
            <person name="Shapiro H."/>
            <person name="Tangay P."/>
            <person name="Tuskan G."/>
            <person name="Henrissat B."/>
            <person name="Van de Peer Y."/>
            <person name="Rouze P."/>
            <person name="Schein J."/>
            <person name="Ellis J."/>
            <person name="Dodds P."/>
            <person name="Zhong S."/>
            <person name="Hamelin R."/>
            <person name="Grigoriev I."/>
            <person name="Szabo L."/>
            <person name="Martin F."/>
        </authorList>
    </citation>
    <scope>NUCLEOTIDE SEQUENCE</scope>
    <source>
        <strain evidence="3">98AG31</strain>
    </source>
</reference>
<keyword evidence="4" id="KW-1185">Reference proteome</keyword>
<feature type="signal peptide" evidence="1">
    <location>
        <begin position="1"/>
        <end position="18"/>
    </location>
</feature>
<dbReference type="RefSeq" id="XP_007419619.1">
    <property type="nucleotide sequence ID" value="XM_007419557.1"/>
</dbReference>
<name>F4S988_MELLP</name>
<evidence type="ECO:0000313" key="4">
    <source>
        <dbReference type="Proteomes" id="UP000001072"/>
    </source>
</evidence>
<dbReference type="VEuPathDB" id="FungiDB:MELLADRAFT_87935"/>
<sequence>MLFLKLVIAAALAVTVSASPLEKDSISTDNTVLQRRAAVVEVFGKRSGQSACGFCNSVECQTPNSRCPAMGCCN</sequence>
<dbReference type="KEGG" id="mlr:MELLADRAFT_87935"/>
<evidence type="ECO:0000256" key="1">
    <source>
        <dbReference type="SAM" id="SignalP"/>
    </source>
</evidence>
<dbReference type="HOGENOM" id="CLU_196965_0_0_1"/>
<evidence type="ECO:0000313" key="3">
    <source>
        <dbReference type="EMBL" id="EGF98807.1"/>
    </source>
</evidence>
<organism evidence="4">
    <name type="scientific">Melampsora larici-populina (strain 98AG31 / pathotype 3-4-7)</name>
    <name type="common">Poplar leaf rust fungus</name>
    <dbReference type="NCBI Taxonomy" id="747676"/>
    <lineage>
        <taxon>Eukaryota</taxon>
        <taxon>Fungi</taxon>
        <taxon>Dikarya</taxon>
        <taxon>Basidiomycota</taxon>
        <taxon>Pucciniomycotina</taxon>
        <taxon>Pucciniomycetes</taxon>
        <taxon>Pucciniales</taxon>
        <taxon>Melampsoraceae</taxon>
        <taxon>Melampsora</taxon>
    </lineage>
</organism>
<keyword evidence="1" id="KW-0732">Signal</keyword>
<reference evidence="4" key="1">
    <citation type="journal article" date="2011" name="Proc. Natl. Acad. Sci. U.S.A.">
        <title>Obligate biotrophy features unraveled by the genomic analysis of rust fungi.</title>
        <authorList>
            <person name="Duplessis S."/>
            <person name="Cuomo C.A."/>
            <person name="Lin Y.-C."/>
            <person name="Aerts A."/>
            <person name="Tisserant E."/>
            <person name="Veneault-Fourrey C."/>
            <person name="Joly D.L."/>
            <person name="Hacquard S."/>
            <person name="Amselem J."/>
            <person name="Cantarel B.L."/>
            <person name="Chiu R."/>
            <person name="Coutinho P.M."/>
            <person name="Feau N."/>
            <person name="Field M."/>
            <person name="Frey P."/>
            <person name="Gelhaye E."/>
            <person name="Goldberg J."/>
            <person name="Grabherr M.G."/>
            <person name="Kodira C.D."/>
            <person name="Kohler A."/>
            <person name="Kuees U."/>
            <person name="Lindquist E.A."/>
            <person name="Lucas S.M."/>
            <person name="Mago R."/>
            <person name="Mauceli E."/>
            <person name="Morin E."/>
            <person name="Murat C."/>
            <person name="Pangilinan J.L."/>
            <person name="Park R."/>
            <person name="Pearson M."/>
            <person name="Quesneville H."/>
            <person name="Rouhier N."/>
            <person name="Sakthikumar S."/>
            <person name="Salamov A.A."/>
            <person name="Schmutz J."/>
            <person name="Selles B."/>
            <person name="Shapiro H."/>
            <person name="Tanguay P."/>
            <person name="Tuskan G.A."/>
            <person name="Henrissat B."/>
            <person name="Van de Peer Y."/>
            <person name="Rouze P."/>
            <person name="Ellis J.G."/>
            <person name="Dodds P.N."/>
            <person name="Schein J.E."/>
            <person name="Zhong S."/>
            <person name="Hamelin R.C."/>
            <person name="Grigoriev I.V."/>
            <person name="Szabo L.J."/>
            <person name="Martin F."/>
        </authorList>
    </citation>
    <scope>NUCLEOTIDE SEQUENCE [LARGE SCALE GENOMIC DNA]</scope>
    <source>
        <strain evidence="4">98AG31 / pathotype 3-4-7</strain>
    </source>
</reference>